<dbReference type="AlphaFoldDB" id="A0A1E3VML7"/>
<sequence length="253" mass="26451">MGLAVAAAIVFFAPRVASAEPTDITVRVLSKDAKFVGSSMGGARVIVRDADTGKILAEGVTEGGTGDTGRIMHEDGGRRATLSSEGAAKFDATIDIEVPRLVEVEVFGPLAQRQSANRVTVTQWVVPGKDITGGDGWRVELPGYVVDVLDPPTHVKLAGTTDKVDLRANVSLMCGCPITPGGLWDADELEVKALVTHNGEKLAPIDLAFGGEASQFAGSVPVTAPGLYDVTVYAHNPRTGNTGLDRTTFIVAK</sequence>
<dbReference type="Proteomes" id="UP000094172">
    <property type="component" value="Unassembled WGS sequence"/>
</dbReference>
<reference evidence="2 3" key="1">
    <citation type="journal article" date="2016" name="Environ. Microbiol.">
        <title>New Methyloceanibacter diversity from North Sea sediments includes methanotroph containing solely the soluble methane monooxygenase.</title>
        <authorList>
            <person name="Vekeman B."/>
            <person name="Kerckhof F.M."/>
            <person name="Cremers G."/>
            <person name="de Vos P."/>
            <person name="Vandamme P."/>
            <person name="Boon N."/>
            <person name="Op den Camp H.J."/>
            <person name="Heylen K."/>
        </authorList>
    </citation>
    <scope>NUCLEOTIDE SEQUENCE [LARGE SCALE GENOMIC DNA]</scope>
    <source>
        <strain evidence="2 3">R-67176</strain>
    </source>
</reference>
<keyword evidence="3" id="KW-1185">Reference proteome</keyword>
<accession>A0A1E3VML7</accession>
<feature type="chain" id="PRO_5009138379" evidence="1">
    <location>
        <begin position="20"/>
        <end position="253"/>
    </location>
</feature>
<organism evidence="2 3">
    <name type="scientific">Methyloceanibacter stevinii</name>
    <dbReference type="NCBI Taxonomy" id="1774970"/>
    <lineage>
        <taxon>Bacteria</taxon>
        <taxon>Pseudomonadati</taxon>
        <taxon>Pseudomonadota</taxon>
        <taxon>Alphaproteobacteria</taxon>
        <taxon>Hyphomicrobiales</taxon>
        <taxon>Hyphomicrobiaceae</taxon>
        <taxon>Methyloceanibacter</taxon>
    </lineage>
</organism>
<evidence type="ECO:0000256" key="1">
    <source>
        <dbReference type="SAM" id="SignalP"/>
    </source>
</evidence>
<name>A0A1E3VML7_9HYPH</name>
<keyword evidence="1" id="KW-0732">Signal</keyword>
<gene>
    <name evidence="2" type="ORF">AUC70_07135</name>
</gene>
<proteinExistence type="predicted"/>
<feature type="signal peptide" evidence="1">
    <location>
        <begin position="1"/>
        <end position="19"/>
    </location>
</feature>
<dbReference type="EMBL" id="LPWE01000012">
    <property type="protein sequence ID" value="ODR94742.1"/>
    <property type="molecule type" value="Genomic_DNA"/>
</dbReference>
<protein>
    <submittedName>
        <fullName evidence="2">Uncharacterized protein</fullName>
    </submittedName>
</protein>
<comment type="caution">
    <text evidence="2">The sequence shown here is derived from an EMBL/GenBank/DDBJ whole genome shotgun (WGS) entry which is preliminary data.</text>
</comment>
<evidence type="ECO:0000313" key="2">
    <source>
        <dbReference type="EMBL" id="ODR94742.1"/>
    </source>
</evidence>
<dbReference type="STRING" id="1774970.AUC70_07135"/>
<evidence type="ECO:0000313" key="3">
    <source>
        <dbReference type="Proteomes" id="UP000094172"/>
    </source>
</evidence>